<keyword evidence="4" id="KW-0802">TPR repeat</keyword>
<keyword evidence="3" id="KW-0677">Repeat</keyword>
<evidence type="ECO:0000313" key="6">
    <source>
        <dbReference type="Proteomes" id="UP000600101"/>
    </source>
</evidence>
<dbReference type="AlphaFoldDB" id="A0A9X0R3S6"/>
<evidence type="ECO:0000256" key="4">
    <source>
        <dbReference type="ARBA" id="ARBA00022803"/>
    </source>
</evidence>
<comment type="caution">
    <text evidence="5">The sequence shown here is derived from an EMBL/GenBank/DDBJ whole genome shotgun (WGS) entry which is preliminary data.</text>
</comment>
<gene>
    <name evidence="5" type="ORF">H7965_21495</name>
</gene>
<dbReference type="CDD" id="cd05804">
    <property type="entry name" value="StaR_like"/>
    <property type="match status" value="1"/>
</dbReference>
<dbReference type="Gene3D" id="1.25.40.10">
    <property type="entry name" value="Tetratricopeptide repeat domain"/>
    <property type="match status" value="1"/>
</dbReference>
<organism evidence="5 6">
    <name type="scientific">Siccirubricoccus deserti</name>
    <dbReference type="NCBI Taxonomy" id="2013562"/>
    <lineage>
        <taxon>Bacteria</taxon>
        <taxon>Pseudomonadati</taxon>
        <taxon>Pseudomonadota</taxon>
        <taxon>Alphaproteobacteria</taxon>
        <taxon>Acetobacterales</taxon>
        <taxon>Roseomonadaceae</taxon>
        <taxon>Siccirubricoccus</taxon>
    </lineage>
</organism>
<dbReference type="InterPro" id="IPR033891">
    <property type="entry name" value="TTC38"/>
</dbReference>
<evidence type="ECO:0000256" key="2">
    <source>
        <dbReference type="ARBA" id="ARBA00019992"/>
    </source>
</evidence>
<dbReference type="PANTHER" id="PTHR16263">
    <property type="entry name" value="TETRATRICOPEPTIDE REPEAT PROTEIN 38"/>
    <property type="match status" value="1"/>
</dbReference>
<evidence type="ECO:0000313" key="5">
    <source>
        <dbReference type="EMBL" id="MBC4017883.1"/>
    </source>
</evidence>
<dbReference type="SUPFAM" id="SSF48452">
    <property type="entry name" value="TPR-like"/>
    <property type="match status" value="1"/>
</dbReference>
<dbReference type="EMBL" id="JACOMF010000037">
    <property type="protein sequence ID" value="MBC4017883.1"/>
    <property type="molecule type" value="Genomic_DNA"/>
</dbReference>
<dbReference type="RefSeq" id="WP_186772640.1">
    <property type="nucleotide sequence ID" value="NZ_JACOMF010000037.1"/>
</dbReference>
<accession>A0A9X0R3S6</accession>
<dbReference type="Proteomes" id="UP000600101">
    <property type="component" value="Unassembled WGS sequence"/>
</dbReference>
<evidence type="ECO:0000256" key="1">
    <source>
        <dbReference type="ARBA" id="ARBA00005857"/>
    </source>
</evidence>
<reference evidence="5" key="1">
    <citation type="submission" date="2020-08" db="EMBL/GenBank/DDBJ databases">
        <authorList>
            <person name="Hu Y."/>
            <person name="Nguyen S.V."/>
            <person name="Li F."/>
            <person name="Fanning S."/>
        </authorList>
    </citation>
    <scope>NUCLEOTIDE SEQUENCE</scope>
    <source>
        <strain evidence="5">SYSU D8009</strain>
    </source>
</reference>
<dbReference type="InterPro" id="IPR011990">
    <property type="entry name" value="TPR-like_helical_dom_sf"/>
</dbReference>
<dbReference type="PANTHER" id="PTHR16263:SF4">
    <property type="entry name" value="TETRATRICOPEPTIDE REPEAT PROTEIN 38"/>
    <property type="match status" value="1"/>
</dbReference>
<name>A0A9X0R3S6_9PROT</name>
<sequence>MTRMRDALGNTLSGASPTASEIYGHALAEFQVYAGDPVATVDQALAISPGFVMGHALRAWLHLLGTEPTGLPVARETLAAARALPATAQERGHLAAIAHLVEGDWMASSRVMEDVAIENPRDALALQVGHQIDFFTGNARMLRDRIARARPAWSQGMPGFHAILSMHAFGLEETADYARAEAEGRKAVELEPRDGWGQHAVAHVLEMQNRTAEGIAWMRLNPEAWSANSFFAGHNWWHLALYHLDRGEIEEVFALYDGPVKGGRSQVVLDLVDATALLWRLHLRGIDVGGRWAPVAEAWDAVGGAGSYAFNDWHAAMAFAAGRRQDGLDAVLEAASRAATGAGDNAMFTRDIGMPLIRAIQAFESGDYARAVAQLRPVREIAHRFGGSHAQRDLIDLTLIEAAIRGGDAALAAALAAERAAIRPHSPVSLDFSRQARSLPRLAA</sequence>
<protein>
    <recommendedName>
        <fullName evidence="2">Tetratricopeptide repeat protein 38</fullName>
    </recommendedName>
</protein>
<keyword evidence="6" id="KW-1185">Reference proteome</keyword>
<proteinExistence type="inferred from homology"/>
<evidence type="ECO:0000256" key="3">
    <source>
        <dbReference type="ARBA" id="ARBA00022737"/>
    </source>
</evidence>
<comment type="similarity">
    <text evidence="1">Belongs to the TTC38 family.</text>
</comment>